<protein>
    <submittedName>
        <fullName evidence="1">Uncharacterized protein</fullName>
    </submittedName>
</protein>
<name>A0A392QTC8_9FABA</name>
<evidence type="ECO:0000313" key="2">
    <source>
        <dbReference type="Proteomes" id="UP000265520"/>
    </source>
</evidence>
<dbReference type="EMBL" id="LXQA010153609">
    <property type="protein sequence ID" value="MCI26495.1"/>
    <property type="molecule type" value="Genomic_DNA"/>
</dbReference>
<organism evidence="1 2">
    <name type="scientific">Trifolium medium</name>
    <dbReference type="NCBI Taxonomy" id="97028"/>
    <lineage>
        <taxon>Eukaryota</taxon>
        <taxon>Viridiplantae</taxon>
        <taxon>Streptophyta</taxon>
        <taxon>Embryophyta</taxon>
        <taxon>Tracheophyta</taxon>
        <taxon>Spermatophyta</taxon>
        <taxon>Magnoliopsida</taxon>
        <taxon>eudicotyledons</taxon>
        <taxon>Gunneridae</taxon>
        <taxon>Pentapetalae</taxon>
        <taxon>rosids</taxon>
        <taxon>fabids</taxon>
        <taxon>Fabales</taxon>
        <taxon>Fabaceae</taxon>
        <taxon>Papilionoideae</taxon>
        <taxon>50 kb inversion clade</taxon>
        <taxon>NPAAA clade</taxon>
        <taxon>Hologalegina</taxon>
        <taxon>IRL clade</taxon>
        <taxon>Trifolieae</taxon>
        <taxon>Trifolium</taxon>
    </lineage>
</organism>
<dbReference type="Proteomes" id="UP000265520">
    <property type="component" value="Unassembled WGS sequence"/>
</dbReference>
<reference evidence="1 2" key="1">
    <citation type="journal article" date="2018" name="Front. Plant Sci.">
        <title>Red Clover (Trifolium pratense) and Zigzag Clover (T. medium) - A Picture of Genomic Similarities and Differences.</title>
        <authorList>
            <person name="Dluhosova J."/>
            <person name="Istvanek J."/>
            <person name="Nedelnik J."/>
            <person name="Repkova J."/>
        </authorList>
    </citation>
    <scope>NUCLEOTIDE SEQUENCE [LARGE SCALE GENOMIC DNA]</scope>
    <source>
        <strain evidence="2">cv. 10/8</strain>
        <tissue evidence="1">Leaf</tissue>
    </source>
</reference>
<feature type="non-terminal residue" evidence="1">
    <location>
        <position position="1"/>
    </location>
</feature>
<dbReference type="AlphaFoldDB" id="A0A392QTC8"/>
<evidence type="ECO:0000313" key="1">
    <source>
        <dbReference type="EMBL" id="MCI26495.1"/>
    </source>
</evidence>
<comment type="caution">
    <text evidence="1">The sequence shown here is derived from an EMBL/GenBank/DDBJ whole genome shotgun (WGS) entry which is preliminary data.</text>
</comment>
<keyword evidence="2" id="KW-1185">Reference proteome</keyword>
<accession>A0A392QTC8</accession>
<proteinExistence type="predicted"/>
<sequence length="28" mass="3112">YLFEDIGDGSTFQTAFTSSIWAANPILF</sequence>